<keyword evidence="3" id="KW-1185">Reference proteome</keyword>
<evidence type="ECO:0000313" key="3">
    <source>
        <dbReference type="Proteomes" id="UP000540412"/>
    </source>
</evidence>
<accession>A0A7W9PLA2</accession>
<evidence type="ECO:0000256" key="1">
    <source>
        <dbReference type="SAM" id="MobiDB-lite"/>
    </source>
</evidence>
<protein>
    <submittedName>
        <fullName evidence="2">Uncharacterized protein</fullName>
    </submittedName>
</protein>
<sequence length="36" mass="3676">MGLTPGAPTNSTYNGLAPMLSVPTGKFPKTEAQQGL</sequence>
<evidence type="ECO:0000313" key="2">
    <source>
        <dbReference type="EMBL" id="MBB5918232.1"/>
    </source>
</evidence>
<comment type="caution">
    <text evidence="2">The sequence shown here is derived from an EMBL/GenBank/DDBJ whole genome shotgun (WGS) entry which is preliminary data.</text>
</comment>
<dbReference type="Proteomes" id="UP000540412">
    <property type="component" value="Unassembled WGS sequence"/>
</dbReference>
<reference evidence="2 3" key="1">
    <citation type="submission" date="2020-08" db="EMBL/GenBank/DDBJ databases">
        <title>Sequencing the genomes of 1000 actinobacteria strains.</title>
        <authorList>
            <person name="Klenk H.-P."/>
        </authorList>
    </citation>
    <scope>NUCLEOTIDE SEQUENCE [LARGE SCALE GENOMIC DNA]</scope>
    <source>
        <strain evidence="2 3">DSM 43582</strain>
    </source>
</reference>
<name>A0A7W9PLA2_9NOCA</name>
<feature type="region of interest" description="Disordered" evidence="1">
    <location>
        <begin position="1"/>
        <end position="36"/>
    </location>
</feature>
<proteinExistence type="predicted"/>
<gene>
    <name evidence="2" type="ORF">BJY24_007144</name>
</gene>
<dbReference type="AlphaFoldDB" id="A0A7W9PLA2"/>
<dbReference type="EMBL" id="JACHIT010000002">
    <property type="protein sequence ID" value="MBB5918232.1"/>
    <property type="molecule type" value="Genomic_DNA"/>
</dbReference>
<organism evidence="2 3">
    <name type="scientific">Nocardia transvalensis</name>
    <dbReference type="NCBI Taxonomy" id="37333"/>
    <lineage>
        <taxon>Bacteria</taxon>
        <taxon>Bacillati</taxon>
        <taxon>Actinomycetota</taxon>
        <taxon>Actinomycetes</taxon>
        <taxon>Mycobacteriales</taxon>
        <taxon>Nocardiaceae</taxon>
        <taxon>Nocardia</taxon>
    </lineage>
</organism>